<organism evidence="2">
    <name type="scientific">Anopheles braziliensis</name>
    <dbReference type="NCBI Taxonomy" id="58242"/>
    <lineage>
        <taxon>Eukaryota</taxon>
        <taxon>Metazoa</taxon>
        <taxon>Ecdysozoa</taxon>
        <taxon>Arthropoda</taxon>
        <taxon>Hexapoda</taxon>
        <taxon>Insecta</taxon>
        <taxon>Pterygota</taxon>
        <taxon>Neoptera</taxon>
        <taxon>Endopterygota</taxon>
        <taxon>Diptera</taxon>
        <taxon>Nematocera</taxon>
        <taxon>Culicoidea</taxon>
        <taxon>Culicidae</taxon>
        <taxon>Anophelinae</taxon>
        <taxon>Anopheles</taxon>
    </lineage>
</organism>
<dbReference type="AlphaFoldDB" id="A0A2M3ZXA4"/>
<feature type="signal peptide" evidence="1">
    <location>
        <begin position="1"/>
        <end position="29"/>
    </location>
</feature>
<proteinExistence type="predicted"/>
<accession>A0A2M3ZXA4</accession>
<sequence length="91" mass="9945">MMADRSLLAVPWLRHPVAALALAPAPVDSSPVPADCWPMYRFSKFHAMPSLRTSRRVNGNPSAQPSAIARWRPIQRTVVPACCASSPHRTG</sequence>
<evidence type="ECO:0000313" key="2">
    <source>
        <dbReference type="EMBL" id="MBW33018.1"/>
    </source>
</evidence>
<evidence type="ECO:0000256" key="1">
    <source>
        <dbReference type="SAM" id="SignalP"/>
    </source>
</evidence>
<name>A0A2M3ZXA4_9DIPT</name>
<dbReference type="EMBL" id="GGFM01012267">
    <property type="protein sequence ID" value="MBW33018.1"/>
    <property type="molecule type" value="Transcribed_RNA"/>
</dbReference>
<keyword evidence="1" id="KW-0732">Signal</keyword>
<protein>
    <submittedName>
        <fullName evidence="2">Putative secreted peptide</fullName>
    </submittedName>
</protein>
<reference evidence="2" key="1">
    <citation type="submission" date="2018-01" db="EMBL/GenBank/DDBJ databases">
        <title>An insight into the sialome of Amazonian anophelines.</title>
        <authorList>
            <person name="Ribeiro J.M."/>
            <person name="Scarpassa V."/>
            <person name="Calvo E."/>
        </authorList>
    </citation>
    <scope>NUCLEOTIDE SEQUENCE</scope>
    <source>
        <tissue evidence="2">Salivary glands</tissue>
    </source>
</reference>
<feature type="chain" id="PRO_5014901924" evidence="1">
    <location>
        <begin position="30"/>
        <end position="91"/>
    </location>
</feature>